<comment type="caution">
    <text evidence="3">The sequence shown here is derived from an EMBL/GenBank/DDBJ whole genome shotgun (WGS) entry which is preliminary data.</text>
</comment>
<dbReference type="SUPFAM" id="SSF53335">
    <property type="entry name" value="S-adenosyl-L-methionine-dependent methyltransferases"/>
    <property type="match status" value="1"/>
</dbReference>
<proteinExistence type="predicted"/>
<dbReference type="GO" id="GO:0016740">
    <property type="term" value="F:transferase activity"/>
    <property type="evidence" value="ECO:0007669"/>
    <property type="project" value="UniProtKB-KW"/>
</dbReference>
<dbReference type="Gene3D" id="3.40.50.150">
    <property type="entry name" value="Vaccinia Virus protein VP39"/>
    <property type="match status" value="1"/>
</dbReference>
<dbReference type="RefSeq" id="WP_144734220.1">
    <property type="nucleotide sequence ID" value="NZ_ML675592.1"/>
</dbReference>
<gene>
    <name evidence="3" type="ORF">NARC_170024</name>
</gene>
<sequence length="256" mass="29571">MSQNVKAYFEHHSHDYANRHTQFYPLIANYIKDIVKANDIQNSNNIKLLDIGCGDGGFIKTLLEANVKIDYFATDVSLGMIELAKANFNNSNIRLFVADVFNIPIKENVKFDIIHVDSVLHHLVDKTQKKSVKLVKQIIELLVTKLSDNGILIVEEWAFLSYIVPTFTSFIIFYGLKFINFLDLDLSFTPEIRPGLEVNFLHPNLLFSILNNYGEVSLFDKSKMEFPFSYRFFLLREKSHISFILRVAKEELQLPT</sequence>
<evidence type="ECO:0000313" key="4">
    <source>
        <dbReference type="Proteomes" id="UP000315289"/>
    </source>
</evidence>
<keyword evidence="1" id="KW-0808">Transferase</keyword>
<reference evidence="3 4" key="1">
    <citation type="journal article" date="2019" name="Front. Microbiol.">
        <title>Ammonia Oxidation by the Arctic Terrestrial Thaumarchaeote Candidatus Nitrosocosmicus arcticus Is Stimulated by Increasing Temperatures.</title>
        <authorList>
            <person name="Alves R.J.E."/>
            <person name="Kerou M."/>
            <person name="Zappe A."/>
            <person name="Bittner R."/>
            <person name="Abby S.S."/>
            <person name="Schmidt H.A."/>
            <person name="Pfeifer K."/>
            <person name="Schleper C."/>
        </authorList>
    </citation>
    <scope>NUCLEOTIDE SEQUENCE [LARGE SCALE GENOMIC DNA]</scope>
    <source>
        <strain evidence="3 4">Kfb</strain>
    </source>
</reference>
<protein>
    <recommendedName>
        <fullName evidence="2">Methyltransferase domain-containing protein</fullName>
    </recommendedName>
</protein>
<accession>A0A557SRQ3</accession>
<dbReference type="EMBL" id="VOAH01000017">
    <property type="protein sequence ID" value="TVP39284.1"/>
    <property type="molecule type" value="Genomic_DNA"/>
</dbReference>
<feature type="domain" description="Methyltransferase" evidence="2">
    <location>
        <begin position="49"/>
        <end position="136"/>
    </location>
</feature>
<dbReference type="AlphaFoldDB" id="A0A557SRQ3"/>
<keyword evidence="4" id="KW-1185">Reference proteome</keyword>
<name>A0A557SRQ3_9ARCH</name>
<evidence type="ECO:0000256" key="1">
    <source>
        <dbReference type="ARBA" id="ARBA00022679"/>
    </source>
</evidence>
<dbReference type="CDD" id="cd02440">
    <property type="entry name" value="AdoMet_MTases"/>
    <property type="match status" value="1"/>
</dbReference>
<evidence type="ECO:0000259" key="2">
    <source>
        <dbReference type="Pfam" id="PF13649"/>
    </source>
</evidence>
<dbReference type="Pfam" id="PF13649">
    <property type="entry name" value="Methyltransf_25"/>
    <property type="match status" value="1"/>
</dbReference>
<dbReference type="PANTHER" id="PTHR43861">
    <property type="entry name" value="TRANS-ACONITATE 2-METHYLTRANSFERASE-RELATED"/>
    <property type="match status" value="1"/>
</dbReference>
<dbReference type="InterPro" id="IPR041698">
    <property type="entry name" value="Methyltransf_25"/>
</dbReference>
<dbReference type="Proteomes" id="UP000315289">
    <property type="component" value="Unassembled WGS sequence"/>
</dbReference>
<dbReference type="InterPro" id="IPR029063">
    <property type="entry name" value="SAM-dependent_MTases_sf"/>
</dbReference>
<dbReference type="OrthoDB" id="147504at2157"/>
<organism evidence="3 4">
    <name type="scientific">Candidatus Nitrosocosmicus arcticus</name>
    <dbReference type="NCBI Taxonomy" id="2035267"/>
    <lineage>
        <taxon>Archaea</taxon>
        <taxon>Nitrososphaerota</taxon>
        <taxon>Nitrososphaeria</taxon>
        <taxon>Nitrososphaerales</taxon>
        <taxon>Nitrososphaeraceae</taxon>
        <taxon>Candidatus Nitrosocosmicus</taxon>
    </lineage>
</organism>
<evidence type="ECO:0000313" key="3">
    <source>
        <dbReference type="EMBL" id="TVP39284.1"/>
    </source>
</evidence>